<dbReference type="GO" id="GO:0003677">
    <property type="term" value="F:DNA binding"/>
    <property type="evidence" value="ECO:0007669"/>
    <property type="project" value="UniProtKB-KW"/>
</dbReference>
<evidence type="ECO:0000256" key="5">
    <source>
        <dbReference type="ARBA" id="ARBA00023163"/>
    </source>
</evidence>
<dbReference type="InterPro" id="IPR039218">
    <property type="entry name" value="REM_fam"/>
</dbReference>
<dbReference type="EMBL" id="JAVXUP010001164">
    <property type="protein sequence ID" value="KAK3015147.1"/>
    <property type="molecule type" value="Genomic_DNA"/>
</dbReference>
<dbReference type="CDD" id="cd10017">
    <property type="entry name" value="B3_DNA"/>
    <property type="match status" value="1"/>
</dbReference>
<dbReference type="PANTHER" id="PTHR31674:SF62">
    <property type="entry name" value="B3 DOMAIN-CONTAINING PROTEIN REM14-RELATED"/>
    <property type="match status" value="1"/>
</dbReference>
<feature type="compositionally biased region" description="Basic residues" evidence="7">
    <location>
        <begin position="70"/>
        <end position="79"/>
    </location>
</feature>
<reference evidence="9" key="1">
    <citation type="submission" date="2022-12" db="EMBL/GenBank/DDBJ databases">
        <title>Draft genome assemblies for two species of Escallonia (Escalloniales).</title>
        <authorList>
            <person name="Chanderbali A."/>
            <person name="Dervinis C."/>
            <person name="Anghel I."/>
            <person name="Soltis D."/>
            <person name="Soltis P."/>
            <person name="Zapata F."/>
        </authorList>
    </citation>
    <scope>NUCLEOTIDE SEQUENCE</scope>
    <source>
        <strain evidence="9">UCBG64.0493</strain>
        <tissue evidence="9">Leaf</tissue>
    </source>
</reference>
<keyword evidence="4" id="KW-0238">DNA-binding</keyword>
<dbReference type="SUPFAM" id="SSF101936">
    <property type="entry name" value="DNA-binding pseudobarrel domain"/>
    <property type="match status" value="1"/>
</dbReference>
<keyword evidence="10" id="KW-1185">Reference proteome</keyword>
<evidence type="ECO:0000256" key="2">
    <source>
        <dbReference type="ARBA" id="ARBA00022737"/>
    </source>
</evidence>
<evidence type="ECO:0000256" key="6">
    <source>
        <dbReference type="ARBA" id="ARBA00023242"/>
    </source>
</evidence>
<evidence type="ECO:0000256" key="3">
    <source>
        <dbReference type="ARBA" id="ARBA00023015"/>
    </source>
</evidence>
<dbReference type="InterPro" id="IPR015300">
    <property type="entry name" value="DNA-bd_pseudobarrel_sf"/>
</dbReference>
<keyword evidence="5" id="KW-0804">Transcription</keyword>
<proteinExistence type="predicted"/>
<evidence type="ECO:0000256" key="1">
    <source>
        <dbReference type="ARBA" id="ARBA00004123"/>
    </source>
</evidence>
<dbReference type="Proteomes" id="UP001188597">
    <property type="component" value="Unassembled WGS sequence"/>
</dbReference>
<protein>
    <recommendedName>
        <fullName evidence="8">TF-B3 domain-containing protein</fullName>
    </recommendedName>
</protein>
<evidence type="ECO:0000313" key="10">
    <source>
        <dbReference type="Proteomes" id="UP001188597"/>
    </source>
</evidence>
<dbReference type="AlphaFoldDB" id="A0AA88VUB7"/>
<comment type="subcellular location">
    <subcellularLocation>
        <location evidence="1">Nucleus</location>
    </subcellularLocation>
</comment>
<comment type="caution">
    <text evidence="9">The sequence shown here is derived from an EMBL/GenBank/DDBJ whole genome shotgun (WGS) entry which is preliminary data.</text>
</comment>
<evidence type="ECO:0000259" key="8">
    <source>
        <dbReference type="PROSITE" id="PS50863"/>
    </source>
</evidence>
<dbReference type="Gene3D" id="2.40.330.10">
    <property type="entry name" value="DNA-binding pseudobarrel domain"/>
    <property type="match status" value="1"/>
</dbReference>
<keyword evidence="2" id="KW-0677">Repeat</keyword>
<accession>A0AA88VUB7</accession>
<evidence type="ECO:0000313" key="9">
    <source>
        <dbReference type="EMBL" id="KAK3015147.1"/>
    </source>
</evidence>
<feature type="compositionally biased region" description="Polar residues" evidence="7">
    <location>
        <begin position="56"/>
        <end position="69"/>
    </location>
</feature>
<evidence type="ECO:0000256" key="4">
    <source>
        <dbReference type="ARBA" id="ARBA00023125"/>
    </source>
</evidence>
<dbReference type="Pfam" id="PF02362">
    <property type="entry name" value="B3"/>
    <property type="match status" value="1"/>
</dbReference>
<feature type="domain" description="TF-B3" evidence="8">
    <location>
        <begin position="86"/>
        <end position="156"/>
    </location>
</feature>
<gene>
    <name evidence="9" type="ORF">RJ639_006297</name>
</gene>
<dbReference type="InterPro" id="IPR003340">
    <property type="entry name" value="B3_DNA-bd"/>
</dbReference>
<dbReference type="GO" id="GO:0005634">
    <property type="term" value="C:nucleus"/>
    <property type="evidence" value="ECO:0007669"/>
    <property type="project" value="UniProtKB-SubCell"/>
</dbReference>
<organism evidence="9 10">
    <name type="scientific">Escallonia herrerae</name>
    <dbReference type="NCBI Taxonomy" id="1293975"/>
    <lineage>
        <taxon>Eukaryota</taxon>
        <taxon>Viridiplantae</taxon>
        <taxon>Streptophyta</taxon>
        <taxon>Embryophyta</taxon>
        <taxon>Tracheophyta</taxon>
        <taxon>Spermatophyta</taxon>
        <taxon>Magnoliopsida</taxon>
        <taxon>eudicotyledons</taxon>
        <taxon>Gunneridae</taxon>
        <taxon>Pentapetalae</taxon>
        <taxon>asterids</taxon>
        <taxon>campanulids</taxon>
        <taxon>Escalloniales</taxon>
        <taxon>Escalloniaceae</taxon>
        <taxon>Escallonia</taxon>
    </lineage>
</organism>
<sequence>MNRMQPEARILGGVSSIGKPPWNGPRLPFRRCMYSCLKLESTIENVRRENLRTKSKTQGPNGGLENTQSRKGRIRKSKRLQAETSIILRVGSGKSWPVKLCTRKSSASTKRTSMTKGWDEFYASNKLKEGDVCHFELRPRARRSNTTIILDVRRLAIRFWQAPEIYPPRSWPVSRRFHYPMLMLGSPTVRGLNYKESEKALMLAHWLEIQKLKLNFEPQGGLRPCDKS</sequence>
<evidence type="ECO:0000256" key="7">
    <source>
        <dbReference type="SAM" id="MobiDB-lite"/>
    </source>
</evidence>
<keyword evidence="3" id="KW-0805">Transcription regulation</keyword>
<dbReference type="PROSITE" id="PS50863">
    <property type="entry name" value="B3"/>
    <property type="match status" value="1"/>
</dbReference>
<feature type="region of interest" description="Disordered" evidence="7">
    <location>
        <begin position="48"/>
        <end position="79"/>
    </location>
</feature>
<keyword evidence="6" id="KW-0539">Nucleus</keyword>
<name>A0AA88VUB7_9ASTE</name>
<dbReference type="PANTHER" id="PTHR31674">
    <property type="entry name" value="B3 DOMAIN-CONTAINING PROTEIN REM-LIKE 3-RELATED"/>
    <property type="match status" value="1"/>
</dbReference>